<reference evidence="3 4" key="1">
    <citation type="journal article" date="2015" name="Stand. Genomic Sci.">
        <title>Genomic Encyclopedia of Bacterial and Archaeal Type Strains, Phase III: the genomes of soil and plant-associated and newly described type strains.</title>
        <authorList>
            <person name="Whitman W.B."/>
            <person name="Woyke T."/>
            <person name="Klenk H.P."/>
            <person name="Zhou Y."/>
            <person name="Lilburn T.G."/>
            <person name="Beck B.J."/>
            <person name="De Vos P."/>
            <person name="Vandamme P."/>
            <person name="Eisen J.A."/>
            <person name="Garrity G."/>
            <person name="Hugenholtz P."/>
            <person name="Kyrpides N.C."/>
        </authorList>
    </citation>
    <scope>NUCLEOTIDE SEQUENCE [LARGE SCALE GENOMIC DNA]</scope>
    <source>
        <strain evidence="3 4">CGMCC 1.10821</strain>
    </source>
</reference>
<dbReference type="RefSeq" id="WP_144899732.1">
    <property type="nucleotide sequence ID" value="NZ_VLKN01000005.1"/>
</dbReference>
<name>A0A562L2I4_9GAMM</name>
<dbReference type="Proteomes" id="UP000315167">
    <property type="component" value="Unassembled WGS sequence"/>
</dbReference>
<evidence type="ECO:0000313" key="3">
    <source>
        <dbReference type="EMBL" id="TWI01674.1"/>
    </source>
</evidence>
<organism evidence="3 4">
    <name type="scientific">Luteimonas cucumeris</name>
    <dbReference type="NCBI Taxonomy" id="985012"/>
    <lineage>
        <taxon>Bacteria</taxon>
        <taxon>Pseudomonadati</taxon>
        <taxon>Pseudomonadota</taxon>
        <taxon>Gammaproteobacteria</taxon>
        <taxon>Lysobacterales</taxon>
        <taxon>Lysobacteraceae</taxon>
        <taxon>Luteimonas</taxon>
    </lineage>
</organism>
<proteinExistence type="predicted"/>
<feature type="chain" id="PRO_5022197990" description="DUF4124 domain-containing protein" evidence="2">
    <location>
        <begin position="20"/>
        <end position="220"/>
    </location>
</feature>
<evidence type="ECO:0000313" key="4">
    <source>
        <dbReference type="Proteomes" id="UP000315167"/>
    </source>
</evidence>
<gene>
    <name evidence="3" type="ORF">IP90_02233</name>
</gene>
<protein>
    <recommendedName>
        <fullName evidence="5">DUF4124 domain-containing protein</fullName>
    </recommendedName>
</protein>
<keyword evidence="2" id="KW-0732">Signal</keyword>
<evidence type="ECO:0000256" key="2">
    <source>
        <dbReference type="SAM" id="SignalP"/>
    </source>
</evidence>
<accession>A0A562L2I4</accession>
<dbReference type="EMBL" id="VLKN01000005">
    <property type="protein sequence ID" value="TWI01674.1"/>
    <property type="molecule type" value="Genomic_DNA"/>
</dbReference>
<dbReference type="OrthoDB" id="5974493at2"/>
<keyword evidence="4" id="KW-1185">Reference proteome</keyword>
<feature type="signal peptide" evidence="2">
    <location>
        <begin position="1"/>
        <end position="19"/>
    </location>
</feature>
<feature type="region of interest" description="Disordered" evidence="1">
    <location>
        <begin position="45"/>
        <end position="66"/>
    </location>
</feature>
<sequence>MLRIAFAVLAILASDLAGAQRIFMYRCTDAAGAVTLQNDVPCPKGHRQEKHVVEAPPPPVDTSPAATDAIPATAAAPSAAAPLTVLTSVDPAPTADATAATTATDAAAPVPERGPPPTLYRCGYQGNDTYFADSAEPPRRCLALQALGLDGNPDTGAGQACEMIQDRCEPVADDRLCDAWQQRLRDAEAAVQNAAQGQTESATAELERIKGVVDASVCGR</sequence>
<evidence type="ECO:0008006" key="5">
    <source>
        <dbReference type="Google" id="ProtNLM"/>
    </source>
</evidence>
<comment type="caution">
    <text evidence="3">The sequence shown here is derived from an EMBL/GenBank/DDBJ whole genome shotgun (WGS) entry which is preliminary data.</text>
</comment>
<evidence type="ECO:0000256" key="1">
    <source>
        <dbReference type="SAM" id="MobiDB-lite"/>
    </source>
</evidence>
<dbReference type="AlphaFoldDB" id="A0A562L2I4"/>